<dbReference type="PANTHER" id="PTHR31465">
    <property type="entry name" value="PROTEIN RTA1-RELATED"/>
    <property type="match status" value="1"/>
</dbReference>
<feature type="transmembrane region" description="Helical" evidence="9">
    <location>
        <begin position="74"/>
        <end position="96"/>
    </location>
</feature>
<dbReference type="PROSITE" id="PS50048">
    <property type="entry name" value="ZN2_CY6_FUNGAL_2"/>
    <property type="match status" value="1"/>
</dbReference>
<keyword evidence="5" id="KW-0238">DNA-binding</keyword>
<dbReference type="GO" id="GO:0000981">
    <property type="term" value="F:DNA-binding transcription factor activity, RNA polymerase II-specific"/>
    <property type="evidence" value="ECO:0007669"/>
    <property type="project" value="InterPro"/>
</dbReference>
<dbReference type="AlphaFoldDB" id="A0A0D2CK63"/>
<dbReference type="SMART" id="SM00066">
    <property type="entry name" value="GAL4"/>
    <property type="match status" value="1"/>
</dbReference>
<feature type="transmembrane region" description="Helical" evidence="9">
    <location>
        <begin position="15"/>
        <end position="34"/>
    </location>
</feature>
<evidence type="ECO:0000313" key="12">
    <source>
        <dbReference type="Proteomes" id="UP000054466"/>
    </source>
</evidence>
<keyword evidence="6 9" id="KW-0472">Membrane</keyword>
<accession>A0A0D2CK63</accession>
<dbReference type="Pfam" id="PF04479">
    <property type="entry name" value="RTA1"/>
    <property type="match status" value="1"/>
</dbReference>
<dbReference type="GO" id="GO:0008270">
    <property type="term" value="F:zinc ion binding"/>
    <property type="evidence" value="ECO:0007669"/>
    <property type="project" value="InterPro"/>
</dbReference>
<name>A0A0D2CK63_9EURO</name>
<dbReference type="PROSITE" id="PS00463">
    <property type="entry name" value="ZN2_CY6_FUNGAL_1"/>
    <property type="match status" value="1"/>
</dbReference>
<dbReference type="InterPro" id="IPR036864">
    <property type="entry name" value="Zn2-C6_fun-type_DNA-bd_sf"/>
</dbReference>
<keyword evidence="2 9" id="KW-0812">Transmembrane</keyword>
<keyword evidence="4" id="KW-0805">Transcription regulation</keyword>
<dbReference type="InterPro" id="IPR007568">
    <property type="entry name" value="RTA1"/>
</dbReference>
<keyword evidence="8" id="KW-0539">Nucleus</keyword>
<proteinExistence type="predicted"/>
<keyword evidence="3 9" id="KW-1133">Transmembrane helix</keyword>
<evidence type="ECO:0000256" key="7">
    <source>
        <dbReference type="ARBA" id="ARBA00023163"/>
    </source>
</evidence>
<dbReference type="CDD" id="cd00067">
    <property type="entry name" value="GAL4"/>
    <property type="match status" value="1"/>
</dbReference>
<keyword evidence="12" id="KW-1185">Reference proteome</keyword>
<evidence type="ECO:0000256" key="3">
    <source>
        <dbReference type="ARBA" id="ARBA00022989"/>
    </source>
</evidence>
<dbReference type="OrthoDB" id="2991872at2759"/>
<feature type="transmembrane region" description="Helical" evidence="9">
    <location>
        <begin position="195"/>
        <end position="215"/>
    </location>
</feature>
<sequence>MANDKVGYYNYNPSVAAAAIFVIVFAALSSIHVFRLVTNRTWFCLPFLVGGLFEVIGYAARLVGHYNPDSLPPYVVQALLILLAPILFAASIYMILGRIIRTTGAQAYSLVRVTWMTKIFVGGDVLCFLIQALGGAMLANADTPSQVSRGQHIILAGLILQILIFAFFLTVAGVFQQRLRRKPTESSCSGAAIGWQGLMVMLYTVSIFITVRNVFRVIEYAAGDDGYLLQNEWPIYVFDAFLMSIVLLICIKWYDRRISSRFETINLERVNKHCQTLVMVYKGPSKGCYKCRQRRVKCDEQQPQCGNCIKRKQQCPGYRDRFDAFHKDETLMVSHKHGSKRPRQWDEVSDVGCKAPTARPTTRPPLPRPKKAKDGCPDLSILIQPSPNTETECLCYFFNNYVTLPRDPSTNIFIEHILPVYLMAAPGSALGEAVTAVAINVTQTCMIGYCDFHLSREAYGRAVTLLKALLRDPVESKKDETLATVFILDFCDSLNQRDVHFTDSGTHQQGAIALLKHRGADNFKSPIAQRLFNAMRSRHISYSLQSGKKVDLDPALLEDDTAILPSAKLDLINVELADLHVLAREGPEARHQSPAAFYQEVLEKALVLENKLQTWRTSLPESWQPVAVPVSELHHSILDAGVYENMCDVYSSLAVSHVNNSQRISHVSALRLIELCSQSLRDLREPFDPSIERNVGVRTQEIVDRFCASIPYHLGNRTTPTYPHEHREYPHVPLSLRRLAKYVDAFGAEVGMTMEDHIRGAAAIGRWLTPLAGFQEPPALRSSSVRPRSLTAMLRKGQLQWIRVQMARIQRTYYFSQNHRAGEL</sequence>
<dbReference type="InterPro" id="IPR001138">
    <property type="entry name" value="Zn2Cys6_DnaBD"/>
</dbReference>
<gene>
    <name evidence="11" type="ORF">PV07_03158</name>
</gene>
<dbReference type="GeneID" id="27342352"/>
<evidence type="ECO:0000259" key="10">
    <source>
        <dbReference type="PROSITE" id="PS50048"/>
    </source>
</evidence>
<dbReference type="RefSeq" id="XP_016251729.1">
    <property type="nucleotide sequence ID" value="XM_016389827.1"/>
</dbReference>
<feature type="transmembrane region" description="Helical" evidence="9">
    <location>
        <begin position="153"/>
        <end position="175"/>
    </location>
</feature>
<evidence type="ECO:0000256" key="5">
    <source>
        <dbReference type="ARBA" id="ARBA00023125"/>
    </source>
</evidence>
<evidence type="ECO:0000256" key="2">
    <source>
        <dbReference type="ARBA" id="ARBA00022692"/>
    </source>
</evidence>
<evidence type="ECO:0000313" key="11">
    <source>
        <dbReference type="EMBL" id="KIW31513.1"/>
    </source>
</evidence>
<evidence type="ECO:0000256" key="1">
    <source>
        <dbReference type="ARBA" id="ARBA00004141"/>
    </source>
</evidence>
<organism evidence="11 12">
    <name type="scientific">Cladophialophora immunda</name>
    <dbReference type="NCBI Taxonomy" id="569365"/>
    <lineage>
        <taxon>Eukaryota</taxon>
        <taxon>Fungi</taxon>
        <taxon>Dikarya</taxon>
        <taxon>Ascomycota</taxon>
        <taxon>Pezizomycotina</taxon>
        <taxon>Eurotiomycetes</taxon>
        <taxon>Chaetothyriomycetidae</taxon>
        <taxon>Chaetothyriales</taxon>
        <taxon>Herpotrichiellaceae</taxon>
        <taxon>Cladophialophora</taxon>
    </lineage>
</organism>
<dbReference type="GO" id="GO:0016020">
    <property type="term" value="C:membrane"/>
    <property type="evidence" value="ECO:0007669"/>
    <property type="project" value="UniProtKB-SubCell"/>
</dbReference>
<dbReference type="GO" id="GO:0003677">
    <property type="term" value="F:DNA binding"/>
    <property type="evidence" value="ECO:0007669"/>
    <property type="project" value="UniProtKB-KW"/>
</dbReference>
<feature type="transmembrane region" description="Helical" evidence="9">
    <location>
        <begin position="41"/>
        <end position="62"/>
    </location>
</feature>
<feature type="domain" description="Zn(2)-C6 fungal-type" evidence="10">
    <location>
        <begin position="287"/>
        <end position="315"/>
    </location>
</feature>
<dbReference type="Proteomes" id="UP000054466">
    <property type="component" value="Unassembled WGS sequence"/>
</dbReference>
<dbReference type="SUPFAM" id="SSF57701">
    <property type="entry name" value="Zn2/Cys6 DNA-binding domain"/>
    <property type="match status" value="1"/>
</dbReference>
<dbReference type="EMBL" id="KN847041">
    <property type="protein sequence ID" value="KIW31513.1"/>
    <property type="molecule type" value="Genomic_DNA"/>
</dbReference>
<dbReference type="Pfam" id="PF00172">
    <property type="entry name" value="Zn_clus"/>
    <property type="match status" value="1"/>
</dbReference>
<reference evidence="11 12" key="1">
    <citation type="submission" date="2015-01" db="EMBL/GenBank/DDBJ databases">
        <title>The Genome Sequence of Cladophialophora immunda CBS83496.</title>
        <authorList>
            <consortium name="The Broad Institute Genomics Platform"/>
            <person name="Cuomo C."/>
            <person name="de Hoog S."/>
            <person name="Gorbushina A."/>
            <person name="Stielow B."/>
            <person name="Teixiera M."/>
            <person name="Abouelleil A."/>
            <person name="Chapman S.B."/>
            <person name="Priest M."/>
            <person name="Young S.K."/>
            <person name="Wortman J."/>
            <person name="Nusbaum C."/>
            <person name="Birren B."/>
        </authorList>
    </citation>
    <scope>NUCLEOTIDE SEQUENCE [LARGE SCALE GENOMIC DNA]</scope>
    <source>
        <strain evidence="11 12">CBS 83496</strain>
    </source>
</reference>
<protein>
    <recommendedName>
        <fullName evidence="10">Zn(2)-C6 fungal-type domain-containing protein</fullName>
    </recommendedName>
</protein>
<comment type="subcellular location">
    <subcellularLocation>
        <location evidence="1">Membrane</location>
        <topology evidence="1">Multi-pass membrane protein</topology>
    </subcellularLocation>
</comment>
<dbReference type="VEuPathDB" id="FungiDB:PV07_03158"/>
<evidence type="ECO:0000256" key="9">
    <source>
        <dbReference type="SAM" id="Phobius"/>
    </source>
</evidence>
<evidence type="ECO:0000256" key="8">
    <source>
        <dbReference type="ARBA" id="ARBA00023242"/>
    </source>
</evidence>
<feature type="transmembrane region" description="Helical" evidence="9">
    <location>
        <begin position="117"/>
        <end position="141"/>
    </location>
</feature>
<evidence type="ECO:0000256" key="4">
    <source>
        <dbReference type="ARBA" id="ARBA00023015"/>
    </source>
</evidence>
<keyword evidence="7" id="KW-0804">Transcription</keyword>
<dbReference type="PANTHER" id="PTHR31465:SF35">
    <property type="entry name" value="RTA1 DOMAIN PROTEIN-RELATED"/>
    <property type="match status" value="1"/>
</dbReference>
<dbReference type="HOGENOM" id="CLU_343547_0_0_1"/>
<dbReference type="Gene3D" id="4.10.240.10">
    <property type="entry name" value="Zn(2)-C6 fungal-type DNA-binding domain"/>
    <property type="match status" value="1"/>
</dbReference>
<evidence type="ECO:0000256" key="6">
    <source>
        <dbReference type="ARBA" id="ARBA00023136"/>
    </source>
</evidence>